<protein>
    <submittedName>
        <fullName evidence="1">Stabilizer of axonemal microtubules 5</fullName>
    </submittedName>
</protein>
<gene>
    <name evidence="1" type="primary">SAXO5</name>
</gene>
<accession>A0AC11E057</accession>
<reference evidence="1" key="1">
    <citation type="submission" date="2020-11" db="EMBL/GenBank/DDBJ databases">
        <authorList>
            <person name="Davenport K.M."/>
            <person name="Bickhart D.M."/>
            <person name="Smith T.P.L."/>
            <person name="Murdoch B.M."/>
            <person name="Rosen B.D."/>
        </authorList>
    </citation>
    <scope>NUCLEOTIDE SEQUENCE [LARGE SCALE GENOMIC DNA]</scope>
    <source>
        <strain evidence="1">OAR_USU_Benz2616</strain>
    </source>
</reference>
<proteinExistence type="predicted"/>
<organism evidence="1">
    <name type="scientific">Ovis aries</name>
    <name type="common">Sheep</name>
    <dbReference type="NCBI Taxonomy" id="9940"/>
    <lineage>
        <taxon>Eukaryota</taxon>
        <taxon>Metazoa</taxon>
        <taxon>Chordata</taxon>
        <taxon>Craniata</taxon>
        <taxon>Vertebrata</taxon>
        <taxon>Euteleostomi</taxon>
        <taxon>Mammalia</taxon>
        <taxon>Eutheria</taxon>
        <taxon>Laurasiatheria</taxon>
        <taxon>Artiodactyla</taxon>
        <taxon>Ruminantia</taxon>
        <taxon>Pecora</taxon>
        <taxon>Bovidae</taxon>
        <taxon>Caprinae</taxon>
        <taxon>Ovis</taxon>
    </lineage>
</organism>
<name>A0AC11E057_SHEEP</name>
<reference evidence="1" key="3">
    <citation type="submission" date="2025-09" db="UniProtKB">
        <authorList>
            <consortium name="Ensembl"/>
        </authorList>
    </citation>
    <scope>IDENTIFICATION</scope>
</reference>
<evidence type="ECO:0000313" key="1">
    <source>
        <dbReference type="Ensembl" id="ENSOARP00020051726.1"/>
    </source>
</evidence>
<reference evidence="1" key="2">
    <citation type="submission" date="2025-08" db="UniProtKB">
        <authorList>
            <consortium name="Ensembl"/>
        </authorList>
    </citation>
    <scope>IDENTIFICATION</scope>
</reference>
<sequence length="558" mass="62157">MLMNPLRAPRTVPAAAAAAAKWLQSCLTLCDPIDGSPPGSAVPGILQVASPPAMAAGALLPCPVSRLDFLKASHFALGPDARLHADAKQPTSHRDFPAYSGSIRGPLCPPPPCSSLFQKDARWAGQERLSETRCAYEPPPPVPWREQERELARERTLATQASHLHLQAEARARTGLSTARGDYSWPEPSERAREHTRGARLIFDRDSLPSGDRAKLRIPPTTYREFFPLHDLCLKPREPACRLCGPNPLQWEHKRQDDSTSYQRQFQALPGPPVLPCKRASSSIGLGDFKIGYRPMCTEQKQAYGPPDLPPDRYDKAQASAHVHCVNIRPGDGLFHDRTTKREHFYAREPEPFFLHHDQTPESHILEGNGCPGPGSLTTSTHFFYRQPLQTSELASRHVPHETLQSHITLGEPSLLGQFFQTSMGTDYLPPGMPKPPKAPNLHLQRSNLPEGTGDVDFLTTNRKMLKPHGIAPASVTEELLQRCKYSHLEPPLGQQRFFSTLNKDEFTFKYQGPAVLRWDDFQESHLPLGSLHQWGCGARKVDPRAPQTPIYPCPSQQ</sequence>
<dbReference type="Ensembl" id="ENSOART00020064821.1">
    <property type="protein sequence ID" value="ENSOARP00020051726.1"/>
    <property type="gene ID" value="ENSOARG00020008365.2"/>
</dbReference>